<dbReference type="PANTHER" id="PTHR47816:SF4">
    <property type="entry name" value="RIBOSOMAL RNA SMALL SUBUNIT METHYLTRANSFERASE C"/>
    <property type="match status" value="1"/>
</dbReference>
<name>A0A0E1X880_STAAU</name>
<dbReference type="PANTHER" id="PTHR47816">
    <property type="entry name" value="RIBOSOMAL RNA SMALL SUBUNIT METHYLTRANSFERASE C"/>
    <property type="match status" value="1"/>
</dbReference>
<dbReference type="SUPFAM" id="SSF53335">
    <property type="entry name" value="S-adenosyl-L-methionine-dependent methyltransferases"/>
    <property type="match status" value="1"/>
</dbReference>
<dbReference type="RefSeq" id="WP_000020304.1">
    <property type="nucleotide sequence ID" value="NZ_CM000952.1"/>
</dbReference>
<dbReference type="Gene3D" id="3.40.50.150">
    <property type="entry name" value="Vaccinia Virus protein VP39"/>
    <property type="match status" value="1"/>
</dbReference>
<keyword evidence="2 4" id="KW-0808">Transferase</keyword>
<sequence length="202" mass="22680">MSHYYDEDPSVISNEQRIQYQLNHHKIDLITDNGVFSKDKVDYGSDVLVQTFLKAHPPGPSKRIADVGCGYGPIGLMIAKVSPHHSITMLDVNHRALALVEKNKKLNGIDNVIVKESDALSAVEDKSFDFILTNPPIRAGKETVHRIFEQALHRLDSNGELFVVIQKKQGMPSAKKRMNELFGNVEVVNKDKGYYILRSIKA</sequence>
<dbReference type="InterPro" id="IPR029063">
    <property type="entry name" value="SAM-dependent_MTases_sf"/>
</dbReference>
<keyword evidence="1 4" id="KW-0489">Methyltransferase</keyword>
<evidence type="ECO:0000259" key="3">
    <source>
        <dbReference type="Pfam" id="PF05175"/>
    </source>
</evidence>
<dbReference type="InterPro" id="IPR046977">
    <property type="entry name" value="RsmC/RlmG"/>
</dbReference>
<dbReference type="GO" id="GO:0008757">
    <property type="term" value="F:S-adenosylmethionine-dependent methyltransferase activity"/>
    <property type="evidence" value="ECO:0007669"/>
    <property type="project" value="InterPro"/>
</dbReference>
<evidence type="ECO:0000256" key="1">
    <source>
        <dbReference type="ARBA" id="ARBA00022603"/>
    </source>
</evidence>
<evidence type="ECO:0000256" key="2">
    <source>
        <dbReference type="ARBA" id="ARBA00022679"/>
    </source>
</evidence>
<comment type="caution">
    <text evidence="4">The sequence shown here is derived from an EMBL/GenBank/DDBJ whole genome shotgun (WGS) entry which is preliminary data.</text>
</comment>
<dbReference type="EMBL" id="ACJA02000003">
    <property type="protein sequence ID" value="EFH95582.1"/>
    <property type="molecule type" value="Genomic_DNA"/>
</dbReference>
<dbReference type="CDD" id="cd02440">
    <property type="entry name" value="AdoMet_MTases"/>
    <property type="match status" value="1"/>
</dbReference>
<gene>
    <name evidence="4" type="ORF">HMPREF0769_11792</name>
</gene>
<dbReference type="SMR" id="A0A0E1X880"/>
<organism evidence="4 5">
    <name type="scientific">Staphylococcus aureus subsp. aureus MN8</name>
    <dbReference type="NCBI Taxonomy" id="548470"/>
    <lineage>
        <taxon>Bacteria</taxon>
        <taxon>Bacillati</taxon>
        <taxon>Bacillota</taxon>
        <taxon>Bacilli</taxon>
        <taxon>Bacillales</taxon>
        <taxon>Staphylococcaceae</taxon>
        <taxon>Staphylococcus</taxon>
    </lineage>
</organism>
<accession>A0A0E1X880</accession>
<dbReference type="HOGENOM" id="CLU_018398_7_2_9"/>
<protein>
    <submittedName>
        <fullName evidence="4">Methyltransferase small domain protein</fullName>
    </submittedName>
</protein>
<proteinExistence type="predicted"/>
<dbReference type="GO" id="GO:0032259">
    <property type="term" value="P:methylation"/>
    <property type="evidence" value="ECO:0007669"/>
    <property type="project" value="UniProtKB-KW"/>
</dbReference>
<dbReference type="AlphaFoldDB" id="A0A0E1X880"/>
<evidence type="ECO:0000313" key="4">
    <source>
        <dbReference type="EMBL" id="EFH95582.1"/>
    </source>
</evidence>
<reference evidence="4 5" key="1">
    <citation type="submission" date="2010-05" db="EMBL/GenBank/DDBJ databases">
        <authorList>
            <person name="Muzny D."/>
            <person name="Qin X."/>
            <person name="Buhay C."/>
            <person name="Dugan-Rocha S."/>
            <person name="Ding Y."/>
            <person name="Chen G."/>
            <person name="Hawes A."/>
            <person name="Holder M."/>
            <person name="Jhangiani S."/>
            <person name="Johnson A."/>
            <person name="Khan Z."/>
            <person name="Li Z."/>
            <person name="Liu W."/>
            <person name="Liu X."/>
            <person name="Perez L."/>
            <person name="Shen H."/>
            <person name="Wang Q."/>
            <person name="Watt J."/>
            <person name="Xi L."/>
            <person name="Xin Y."/>
            <person name="Zhou J."/>
            <person name="Deng J."/>
            <person name="Jiang H."/>
            <person name="Liu Y."/>
            <person name="Qu J."/>
            <person name="Song X.-Z."/>
            <person name="Zhang L."/>
            <person name="Villasana D."/>
            <person name="Johnson A."/>
            <person name="Liu J."/>
            <person name="Liyanage D."/>
            <person name="Lorensuhewa L."/>
            <person name="Robinson T."/>
            <person name="Song A."/>
            <person name="Song B.-B."/>
            <person name="Dinh H."/>
            <person name="Thornton R."/>
            <person name="Coyle M."/>
            <person name="Francisco L."/>
            <person name="Jackson L."/>
            <person name="Javaid M."/>
            <person name="Korchina V."/>
            <person name="Kovar C."/>
            <person name="Mata R."/>
            <person name="Mathew T."/>
            <person name="Ngo R."/>
            <person name="Nguyen L."/>
            <person name="Nguyen N."/>
            <person name="Okwuonu G."/>
            <person name="Ongeri F."/>
            <person name="Pham C."/>
            <person name="Simmons D."/>
            <person name="Wilczek-Boney K."/>
            <person name="Hale W."/>
            <person name="Jakkamsetti A."/>
            <person name="Pham P."/>
            <person name="Ruth R."/>
            <person name="San Lucas F."/>
            <person name="Warren J."/>
            <person name="Zhang J."/>
            <person name="Zhao Z."/>
            <person name="Zhou C."/>
            <person name="Zhu D."/>
            <person name="Lee S."/>
            <person name="Bess C."/>
            <person name="Blankenburg K."/>
            <person name="Forbes L."/>
            <person name="Fu Q."/>
            <person name="Gubbala S."/>
            <person name="Hirani K."/>
            <person name="Jayaseelan J.C."/>
            <person name="Lara F."/>
            <person name="Munidasa M."/>
            <person name="Palculict T."/>
            <person name="Patil S."/>
            <person name="Pu L.-L."/>
            <person name="Saada N."/>
            <person name="Tang L."/>
            <person name="Weissenberger G."/>
            <person name="Zhu Y."/>
            <person name="Hemphill L."/>
            <person name="Shang Y."/>
            <person name="Youmans B."/>
            <person name="Ayvaz T."/>
            <person name="Ross M."/>
            <person name="Santibanez J."/>
            <person name="Aqrawi P."/>
            <person name="Gross S."/>
            <person name="Joshi V."/>
            <person name="Fowler G."/>
            <person name="Nazareth L."/>
            <person name="Reid J."/>
            <person name="Worley K."/>
            <person name="Petrosino J."/>
            <person name="Highlander S."/>
            <person name="Gibbs R."/>
        </authorList>
    </citation>
    <scope>NUCLEOTIDE SEQUENCE [LARGE SCALE GENOMIC DNA]</scope>
    <source>
        <strain evidence="4 5">MN8</strain>
    </source>
</reference>
<dbReference type="Proteomes" id="UP000003455">
    <property type="component" value="Chromosome"/>
</dbReference>
<dbReference type="Pfam" id="PF05175">
    <property type="entry name" value="MTS"/>
    <property type="match status" value="1"/>
</dbReference>
<evidence type="ECO:0000313" key="5">
    <source>
        <dbReference type="Proteomes" id="UP000003455"/>
    </source>
</evidence>
<feature type="domain" description="Methyltransferase small" evidence="3">
    <location>
        <begin position="27"/>
        <end position="198"/>
    </location>
</feature>
<dbReference type="InterPro" id="IPR007848">
    <property type="entry name" value="Small_mtfrase_dom"/>
</dbReference>